<organism evidence="3 4">
    <name type="scientific">Sphingopyxis witflariensis</name>
    <dbReference type="NCBI Taxonomy" id="173675"/>
    <lineage>
        <taxon>Bacteria</taxon>
        <taxon>Pseudomonadati</taxon>
        <taxon>Pseudomonadota</taxon>
        <taxon>Alphaproteobacteria</taxon>
        <taxon>Sphingomonadales</taxon>
        <taxon>Sphingomonadaceae</taxon>
        <taxon>Sphingopyxis</taxon>
    </lineage>
</organism>
<evidence type="ECO:0000313" key="3">
    <source>
        <dbReference type="EMBL" id="OWR00368.1"/>
    </source>
</evidence>
<keyword evidence="4" id="KW-1185">Reference proteome</keyword>
<protein>
    <submittedName>
        <fullName evidence="3">Terpene utilization protein AtuA</fullName>
    </submittedName>
</protein>
<gene>
    <name evidence="3" type="ORF">CDQ91_06375</name>
</gene>
<name>A0A246K5Y6_9SPHN</name>
<evidence type="ECO:0000259" key="2">
    <source>
        <dbReference type="Pfam" id="PF23544"/>
    </source>
</evidence>
<dbReference type="InterPro" id="IPR056362">
    <property type="entry name" value="AtuA-like_ferredoxin_dom"/>
</dbReference>
<feature type="domain" description="AtuA-like ferredoxin-fold" evidence="2">
    <location>
        <begin position="488"/>
        <end position="586"/>
    </location>
</feature>
<evidence type="ECO:0000313" key="4">
    <source>
        <dbReference type="Proteomes" id="UP000197097"/>
    </source>
</evidence>
<comment type="caution">
    <text evidence="3">The sequence shown here is derived from an EMBL/GenBank/DDBJ whole genome shotgun (WGS) entry which is preliminary data.</text>
</comment>
<feature type="domain" description="Acyclic terpene utilisation N-terminal" evidence="1">
    <location>
        <begin position="6"/>
        <end position="445"/>
    </location>
</feature>
<dbReference type="PANTHER" id="PTHR47708">
    <property type="match status" value="1"/>
</dbReference>
<dbReference type="AlphaFoldDB" id="A0A246K5Y6"/>
<reference evidence="3 4" key="1">
    <citation type="journal article" date="2002" name="Int. J. Syst. Evol. Microbiol.">
        <title>Sphingopyxis witflariensis sp. nov., isolated from activated sludge.</title>
        <authorList>
            <person name="Kampfer P."/>
            <person name="Witzenberger R."/>
            <person name="Denner E.B."/>
            <person name="Busse H.J."/>
            <person name="Neef A."/>
        </authorList>
    </citation>
    <scope>NUCLEOTIDE SEQUENCE [LARGE SCALE GENOMIC DNA]</scope>
    <source>
        <strain evidence="3 4">DSM 14551</strain>
    </source>
</reference>
<dbReference type="EMBL" id="NISJ01000002">
    <property type="protein sequence ID" value="OWR00368.1"/>
    <property type="molecule type" value="Genomic_DNA"/>
</dbReference>
<sequence length="595" mass="62325">MSHRMISIGGASGFWGDSSIALPQLLEHDGLDYISFDYLAEVTMSILARARAKDPSLGYATDFVSLMERHLPRIAERGVKLIANAGGVNPVACADALRTKIAAAGLNLRVGVVTGDDLIAMQPELQTCREMFSGAAMPSRLMSLNAYLGAAPIAAALGAGADIVITGRCVDAATVLGACIHEFGWSLSDFDRLSGGSLAGHIIECGAQATGGLFTDWEDVGDWANIGYPIAVIDADGAFDVIKPQGTGGLISRGTVSEQLVYEIGDPAAYLLPDVSCDWRSVEIEETANGRVRVTGASGRAPTETYKASATWQDGYRVGATWTIIGEAAADKAAKVGEAVVSRVSSLLSQAGSAPFSETSIEIIGAESSYGANSQARGAREVVLKIAAKHADPKALDLLVREFTSAGTSMAPGFTGMGGNRPKVMPLVRLFSIAAEKSTVDAQVRVEVDGQAVALPDVAKPSCADAPTNGDGEPDVSAPLDATNLTKVPLIQLAWGRSGDKGNHANIGIIARRPEFLPYIRHALQPDVVGDLFKHYAPAEVRRFDLPGIHGLNFMLYDVLGGGGIASLRNDPQGKGYAQILLGTEIAIPADLVRS</sequence>
<dbReference type="PANTHER" id="PTHR47708:SF2">
    <property type="entry name" value="SI:CH73-132F6.5"/>
    <property type="match status" value="1"/>
</dbReference>
<dbReference type="Proteomes" id="UP000197097">
    <property type="component" value="Unassembled WGS sequence"/>
</dbReference>
<accession>A0A246K5Y6</accession>
<proteinExistence type="predicted"/>
<dbReference type="OrthoDB" id="9763456at2"/>
<dbReference type="Pfam" id="PF07287">
    <property type="entry name" value="AtuA"/>
    <property type="match status" value="1"/>
</dbReference>
<dbReference type="InterPro" id="IPR010839">
    <property type="entry name" value="AtuA_N"/>
</dbReference>
<dbReference type="Pfam" id="PF23544">
    <property type="entry name" value="AtuA_ferredoxin"/>
    <property type="match status" value="1"/>
</dbReference>
<evidence type="ECO:0000259" key="1">
    <source>
        <dbReference type="Pfam" id="PF07287"/>
    </source>
</evidence>